<dbReference type="Pfam" id="PF22200">
    <property type="entry name" value="ExsA_N"/>
    <property type="match status" value="1"/>
</dbReference>
<dbReference type="GO" id="GO:0003700">
    <property type="term" value="F:DNA-binding transcription factor activity"/>
    <property type="evidence" value="ECO:0007669"/>
    <property type="project" value="InterPro"/>
</dbReference>
<reference evidence="4" key="1">
    <citation type="submission" date="2020-07" db="EMBL/GenBank/DDBJ databases">
        <title>Genome Sequences for Panteoa spp. that cause Center Rot in Onions.</title>
        <authorList>
            <person name="Asselin J.A."/>
            <person name="Helmann T."/>
            <person name="Beer S."/>
            <person name="Stodghill P."/>
        </authorList>
    </citation>
    <scope>NUCLEOTIDE SEQUENCE</scope>
    <source>
        <strain evidence="4">OC5a</strain>
        <plasmid evidence="4">pOC5aB</plasmid>
    </source>
</reference>
<dbReference type="GO" id="GO:0005829">
    <property type="term" value="C:cytosol"/>
    <property type="evidence" value="ECO:0007669"/>
    <property type="project" value="TreeGrafter"/>
</dbReference>
<dbReference type="EMBL" id="CP059085">
    <property type="protein sequence ID" value="QTC48441.1"/>
    <property type="molecule type" value="Genomic_DNA"/>
</dbReference>
<dbReference type="InterPro" id="IPR018060">
    <property type="entry name" value="HTH_AraC"/>
</dbReference>
<sequence length="275" mass="30557">MAERNISFRAGIGSTAHVLQVQPLLARNIIIDEPTVILVRQGSKCIRTGEKELVINPGEAVIVGEGESFDITNIPAKGGNYEADWLSFNTSLVKNYTRTNCNAAPVTGVHKLEGASESFRRAFYHTREVFTDSADIPEAIAVVRMREMLSWLDEYGLCFGYFQRAGIGNKIRKIISADVSHGWNINEVSCQLGMSEATLRRRLTAEKTSFSQLIADVRMCRALTLLQVTDLSVTQIAYEVGYVSPSKFSARFRNRFGFCPGQVRTLKNAEQLIPA</sequence>
<dbReference type="Gene3D" id="1.10.10.60">
    <property type="entry name" value="Homeodomain-like"/>
    <property type="match status" value="1"/>
</dbReference>
<protein>
    <submittedName>
        <fullName evidence="4">Helix-turn-helix transcriptional regulator</fullName>
    </submittedName>
</protein>
<dbReference type="PANTHER" id="PTHR47894:SF4">
    <property type="entry name" value="HTH-TYPE TRANSCRIPTIONAL REGULATOR GADX"/>
    <property type="match status" value="1"/>
</dbReference>
<evidence type="ECO:0000313" key="5">
    <source>
        <dbReference type="Proteomes" id="UP000663901"/>
    </source>
</evidence>
<dbReference type="GO" id="GO:0000976">
    <property type="term" value="F:transcription cis-regulatory region binding"/>
    <property type="evidence" value="ECO:0007669"/>
    <property type="project" value="TreeGrafter"/>
</dbReference>
<evidence type="ECO:0000256" key="3">
    <source>
        <dbReference type="ARBA" id="ARBA00023163"/>
    </source>
</evidence>
<keyword evidence="4" id="KW-0614">Plasmid</keyword>
<dbReference type="PANTHER" id="PTHR47894">
    <property type="entry name" value="HTH-TYPE TRANSCRIPTIONAL REGULATOR GADX"/>
    <property type="match status" value="1"/>
</dbReference>
<evidence type="ECO:0000256" key="2">
    <source>
        <dbReference type="ARBA" id="ARBA00023125"/>
    </source>
</evidence>
<organism evidence="4 5">
    <name type="scientific">Pantoea ananas</name>
    <name type="common">Erwinia uredovora</name>
    <dbReference type="NCBI Taxonomy" id="553"/>
    <lineage>
        <taxon>Bacteria</taxon>
        <taxon>Pseudomonadati</taxon>
        <taxon>Pseudomonadota</taxon>
        <taxon>Gammaproteobacteria</taxon>
        <taxon>Enterobacterales</taxon>
        <taxon>Erwiniaceae</taxon>
        <taxon>Pantoea</taxon>
    </lineage>
</organism>
<accession>A0A8A4KKK4</accession>
<dbReference type="SUPFAM" id="SSF46689">
    <property type="entry name" value="Homeodomain-like"/>
    <property type="match status" value="1"/>
</dbReference>
<evidence type="ECO:0000256" key="1">
    <source>
        <dbReference type="ARBA" id="ARBA00023015"/>
    </source>
</evidence>
<dbReference type="PRINTS" id="PR00032">
    <property type="entry name" value="HTHARAC"/>
</dbReference>
<dbReference type="SMART" id="SM00342">
    <property type="entry name" value="HTH_ARAC"/>
    <property type="match status" value="1"/>
</dbReference>
<keyword evidence="1" id="KW-0805">Transcription regulation</keyword>
<dbReference type="InterPro" id="IPR009057">
    <property type="entry name" value="Homeodomain-like_sf"/>
</dbReference>
<dbReference type="InterPro" id="IPR020449">
    <property type="entry name" value="Tscrpt_reg_AraC-type_HTH"/>
</dbReference>
<evidence type="ECO:0000313" key="4">
    <source>
        <dbReference type="EMBL" id="QTC48441.1"/>
    </source>
</evidence>
<dbReference type="RefSeq" id="WP_019105489.1">
    <property type="nucleotide sequence ID" value="NZ_CAEI01000108.1"/>
</dbReference>
<name>A0A8A4KKK4_PANAN</name>
<dbReference type="PROSITE" id="PS01124">
    <property type="entry name" value="HTH_ARAC_FAMILY_2"/>
    <property type="match status" value="1"/>
</dbReference>
<dbReference type="Pfam" id="PF12833">
    <property type="entry name" value="HTH_18"/>
    <property type="match status" value="1"/>
</dbReference>
<keyword evidence="3" id="KW-0804">Transcription</keyword>
<dbReference type="InterPro" id="IPR054015">
    <property type="entry name" value="ExsA-like_N"/>
</dbReference>
<geneLocation type="plasmid" evidence="4 5">
    <name>pOC5aB</name>
</geneLocation>
<dbReference type="Proteomes" id="UP000663901">
    <property type="component" value="Plasmid pOC5aB"/>
</dbReference>
<keyword evidence="2" id="KW-0238">DNA-binding</keyword>
<proteinExistence type="predicted"/>
<dbReference type="AlphaFoldDB" id="A0A8A4KKK4"/>
<gene>
    <name evidence="4" type="ORF">H0Z12_21885</name>
</gene>